<feature type="transmembrane region" description="Helical" evidence="5">
    <location>
        <begin position="225"/>
        <end position="243"/>
    </location>
</feature>
<evidence type="ECO:0000256" key="5">
    <source>
        <dbReference type="RuleBase" id="RU363032"/>
    </source>
</evidence>
<dbReference type="EMBL" id="QUAJ01000042">
    <property type="protein sequence ID" value="REI39498.1"/>
    <property type="molecule type" value="Genomic_DNA"/>
</dbReference>
<evidence type="ECO:0000313" key="8">
    <source>
        <dbReference type="Proteomes" id="UP000263486"/>
    </source>
</evidence>
<gene>
    <name evidence="7" type="ORF">DYH56_14600</name>
</gene>
<dbReference type="Proteomes" id="UP000263486">
    <property type="component" value="Unassembled WGS sequence"/>
</dbReference>
<keyword evidence="2 5" id="KW-0812">Transmembrane</keyword>
<keyword evidence="5" id="KW-0813">Transport</keyword>
<evidence type="ECO:0000259" key="6">
    <source>
        <dbReference type="PROSITE" id="PS50928"/>
    </source>
</evidence>
<keyword evidence="4 5" id="KW-0472">Membrane</keyword>
<protein>
    <submittedName>
        <fullName evidence="7">ABC transporter permease subunit</fullName>
    </submittedName>
</protein>
<feature type="transmembrane region" description="Helical" evidence="5">
    <location>
        <begin position="7"/>
        <end position="29"/>
    </location>
</feature>
<comment type="similarity">
    <text evidence="5">Belongs to the binding-protein-dependent transport system permease family.</text>
</comment>
<feature type="transmembrane region" description="Helical" evidence="5">
    <location>
        <begin position="107"/>
        <end position="127"/>
    </location>
</feature>
<comment type="caution">
    <text evidence="7">The sequence shown here is derived from an EMBL/GenBank/DDBJ whole genome shotgun (WGS) entry which is preliminary data.</text>
</comment>
<keyword evidence="3 5" id="KW-1133">Transmembrane helix</keyword>
<evidence type="ECO:0000256" key="2">
    <source>
        <dbReference type="ARBA" id="ARBA00022692"/>
    </source>
</evidence>
<feature type="transmembrane region" description="Helical" evidence="5">
    <location>
        <begin position="169"/>
        <end position="195"/>
    </location>
</feature>
<proteinExistence type="inferred from homology"/>
<comment type="subcellular location">
    <subcellularLocation>
        <location evidence="5">Cell membrane</location>
        <topology evidence="5">Multi-pass membrane protein</topology>
    </subcellularLocation>
    <subcellularLocation>
        <location evidence="1">Membrane</location>
        <topology evidence="1">Multi-pass membrane protein</topology>
    </subcellularLocation>
</comment>
<accession>A0ABX9KDI2</accession>
<dbReference type="Pfam" id="PF00528">
    <property type="entry name" value="BPD_transp_1"/>
    <property type="match status" value="1"/>
</dbReference>
<sequence>MGKIIKTLSYFSLTLLIIIVSILFIYPFYRADFILENKIFSAMVGTFEIGVFSMIFGGILAIAAAVYNVFYCKKGKKILSAVIRCSAGIPSIILGLFGYHFFVIKMGLGRCMLTSSLTLGIMIFPYIEIELEKCFNEVSRDLIDMSESLGVSREYMLVKLIFPVCRVEILNILTLASGFAMGATAPIILTGAIMYGKTGDIMKPFMALPYHIYILTSEGISVEGAFTASSILLVMVLFLNLGAKRVFNSVFNFFYNKN</sequence>
<evidence type="ECO:0000256" key="3">
    <source>
        <dbReference type="ARBA" id="ARBA00022989"/>
    </source>
</evidence>
<reference evidence="7 8" key="1">
    <citation type="submission" date="2018-08" db="EMBL/GenBank/DDBJ databases">
        <title>Draft genome sequence of Psychrilyobacter sp. strain SD5 isolated from Black Sea water.</title>
        <authorList>
            <person name="Yadav S."/>
            <person name="Villanueva L."/>
            <person name="Damste J.S.S."/>
        </authorList>
    </citation>
    <scope>NUCLEOTIDE SEQUENCE [LARGE SCALE GENOMIC DNA]</scope>
    <source>
        <strain evidence="7 8">SD5</strain>
    </source>
</reference>
<name>A0ABX9KDI2_9FUSO</name>
<dbReference type="SUPFAM" id="SSF161098">
    <property type="entry name" value="MetI-like"/>
    <property type="match status" value="1"/>
</dbReference>
<dbReference type="PROSITE" id="PS50928">
    <property type="entry name" value="ABC_TM1"/>
    <property type="match status" value="1"/>
</dbReference>
<feature type="transmembrane region" description="Helical" evidence="5">
    <location>
        <begin position="82"/>
        <end position="101"/>
    </location>
</feature>
<evidence type="ECO:0000313" key="7">
    <source>
        <dbReference type="EMBL" id="REI39498.1"/>
    </source>
</evidence>
<dbReference type="CDD" id="cd06261">
    <property type="entry name" value="TM_PBP2"/>
    <property type="match status" value="1"/>
</dbReference>
<feature type="transmembrane region" description="Helical" evidence="5">
    <location>
        <begin position="49"/>
        <end position="70"/>
    </location>
</feature>
<dbReference type="PANTHER" id="PTHR43470:SF3">
    <property type="entry name" value="PHOSPHATE TRANSPORT SYSTEM PERMEASE PROTEIN PSTA-RELATED"/>
    <property type="match status" value="1"/>
</dbReference>
<evidence type="ECO:0000256" key="4">
    <source>
        <dbReference type="ARBA" id="ARBA00023136"/>
    </source>
</evidence>
<evidence type="ECO:0000256" key="1">
    <source>
        <dbReference type="ARBA" id="ARBA00004141"/>
    </source>
</evidence>
<keyword evidence="8" id="KW-1185">Reference proteome</keyword>
<dbReference type="Gene3D" id="1.10.3720.10">
    <property type="entry name" value="MetI-like"/>
    <property type="match status" value="1"/>
</dbReference>
<dbReference type="PANTHER" id="PTHR43470">
    <property type="entry name" value="PHOSPHATE TRANSPORT SYSTEM PERMEASE PROTEIN PSTA-RELATED"/>
    <property type="match status" value="1"/>
</dbReference>
<organism evidence="7 8">
    <name type="scientific">Psychrilyobacter piezotolerans</name>
    <dbReference type="NCBI Taxonomy" id="2293438"/>
    <lineage>
        <taxon>Bacteria</taxon>
        <taxon>Fusobacteriati</taxon>
        <taxon>Fusobacteriota</taxon>
        <taxon>Fusobacteriia</taxon>
        <taxon>Fusobacteriales</taxon>
        <taxon>Fusobacteriaceae</taxon>
        <taxon>Psychrilyobacter</taxon>
    </lineage>
</organism>
<dbReference type="InterPro" id="IPR035906">
    <property type="entry name" value="MetI-like_sf"/>
</dbReference>
<dbReference type="RefSeq" id="WP_114643605.1">
    <property type="nucleotide sequence ID" value="NZ_JAACIO010000040.1"/>
</dbReference>
<feature type="domain" description="ABC transmembrane type-1" evidence="6">
    <location>
        <begin position="43"/>
        <end position="243"/>
    </location>
</feature>
<dbReference type="InterPro" id="IPR000515">
    <property type="entry name" value="MetI-like"/>
</dbReference>